<dbReference type="Pfam" id="PF00481">
    <property type="entry name" value="PP2C"/>
    <property type="match status" value="1"/>
</dbReference>
<dbReference type="Gene3D" id="3.60.40.10">
    <property type="entry name" value="PPM-type phosphatase domain"/>
    <property type="match status" value="1"/>
</dbReference>
<dbReference type="GO" id="GO:0004722">
    <property type="term" value="F:protein serine/threonine phosphatase activity"/>
    <property type="evidence" value="ECO:0007669"/>
    <property type="project" value="InterPro"/>
</dbReference>
<dbReference type="SUPFAM" id="SSF81606">
    <property type="entry name" value="PP2C-like"/>
    <property type="match status" value="1"/>
</dbReference>
<dbReference type="AlphaFoldDB" id="D8M9X9"/>
<feature type="domain" description="PPM-type phosphatase" evidence="1">
    <location>
        <begin position="1"/>
        <end position="107"/>
    </location>
</feature>
<reference evidence="2" key="1">
    <citation type="submission" date="2010-02" db="EMBL/GenBank/DDBJ databases">
        <title>Sequencing and annotation of the Blastocystis hominis genome.</title>
        <authorList>
            <person name="Wincker P."/>
        </authorList>
    </citation>
    <scope>NUCLEOTIDE SEQUENCE</scope>
    <source>
        <strain evidence="2">Singapore isolate B</strain>
    </source>
</reference>
<dbReference type="InterPro" id="IPR001932">
    <property type="entry name" value="PPM-type_phosphatase-like_dom"/>
</dbReference>
<dbReference type="InterPro" id="IPR036457">
    <property type="entry name" value="PPM-type-like_dom_sf"/>
</dbReference>
<dbReference type="EMBL" id="FN668689">
    <property type="protein sequence ID" value="CBK24868.2"/>
    <property type="molecule type" value="Genomic_DNA"/>
</dbReference>
<evidence type="ECO:0000313" key="3">
    <source>
        <dbReference type="Proteomes" id="UP000008312"/>
    </source>
</evidence>
<proteinExistence type="predicted"/>
<dbReference type="RefSeq" id="XP_012898916.1">
    <property type="nucleotide sequence ID" value="XM_013043462.1"/>
</dbReference>
<dbReference type="OrthoDB" id="10264738at2759"/>
<gene>
    <name evidence="2" type="ORF">GSBLH_T00004541001</name>
</gene>
<name>D8M9X9_BLAHO</name>
<protein>
    <recommendedName>
        <fullName evidence="1">PPM-type phosphatase domain-containing protein</fullName>
    </recommendedName>
</protein>
<dbReference type="GeneID" id="24921564"/>
<evidence type="ECO:0000259" key="1">
    <source>
        <dbReference type="PROSITE" id="PS51746"/>
    </source>
</evidence>
<organism evidence="2">
    <name type="scientific">Blastocystis hominis</name>
    <dbReference type="NCBI Taxonomy" id="12968"/>
    <lineage>
        <taxon>Eukaryota</taxon>
        <taxon>Sar</taxon>
        <taxon>Stramenopiles</taxon>
        <taxon>Bigyra</taxon>
        <taxon>Opalozoa</taxon>
        <taxon>Opalinata</taxon>
        <taxon>Blastocystidae</taxon>
        <taxon>Blastocystis</taxon>
    </lineage>
</organism>
<dbReference type="Proteomes" id="UP000008312">
    <property type="component" value="Unassembled WGS sequence"/>
</dbReference>
<dbReference type="PANTHER" id="PTHR47992">
    <property type="entry name" value="PROTEIN PHOSPHATASE"/>
    <property type="match status" value="1"/>
</dbReference>
<dbReference type="InParanoid" id="D8M9X9"/>
<dbReference type="PROSITE" id="PS51746">
    <property type="entry name" value="PPM_2"/>
    <property type="match status" value="1"/>
</dbReference>
<sequence length="113" mass="12862">MGVLQVTRSLGDIEYKSLKEDSWKTTFSGELVSSFPDICKEYRMPDDEFIIMGSDGLFDVIPPQACINFVRRQLLTNNDLDSCCQELVRRAKRLGSRDNISAIIIFFNSTKAM</sequence>
<accession>D8M9X9</accession>
<evidence type="ECO:0000313" key="2">
    <source>
        <dbReference type="EMBL" id="CBK24868.2"/>
    </source>
</evidence>
<dbReference type="InterPro" id="IPR015655">
    <property type="entry name" value="PP2C"/>
</dbReference>
<dbReference type="CDD" id="cd00143">
    <property type="entry name" value="PP2Cc"/>
    <property type="match status" value="1"/>
</dbReference>
<keyword evidence="3" id="KW-1185">Reference proteome</keyword>